<keyword evidence="3" id="KW-0677">Repeat</keyword>
<evidence type="ECO:0000259" key="5">
    <source>
        <dbReference type="SMART" id="SM00013"/>
    </source>
</evidence>
<dbReference type="InterPro" id="IPR003591">
    <property type="entry name" value="Leu-rich_rpt_typical-subtyp"/>
</dbReference>
<dbReference type="EMBL" id="CAJPWZ010003066">
    <property type="protein sequence ID" value="CAG2250827.1"/>
    <property type="molecule type" value="Genomic_DNA"/>
</dbReference>
<sequence>MAVSVLLVVFLLFSTSKVNGSCPANCSCTTDTSGSDINCNSRSLGHIPDALPNDTCNLYLQDNSITTIDVQFSTFARIRFSEIPVKTFVECELLENIFLTSNNISTLEPFTFVNLPSLQLLYLDSNKIQSLESETFMNMENLSELFLSKNEISAIAPFTFVNFPNLYMLYLYNNKIQSLESNTFINMTNLVDIYLYKNEISTIDPFTFLDLPSLRYLGLQNNKIQSLERNTFFNMPYLFSLELYNNEISTIEPYTFIDLPRLNYVSLANNTIRSLERYTFINLPILNNLILASNPLNCDCSIFPFWSWLNERVTIETGAKCSNGTPLTFLQPAALEHCNQENNLDPTNTHYEDSVCDGETKENTNRFPGQCGRLVNILWYSLYE</sequence>
<gene>
    <name evidence="6" type="ORF">MEDL_62500</name>
</gene>
<evidence type="ECO:0000313" key="7">
    <source>
        <dbReference type="Proteomes" id="UP000683360"/>
    </source>
</evidence>
<dbReference type="InterPro" id="IPR050541">
    <property type="entry name" value="LRR_TM_domain-containing"/>
</dbReference>
<dbReference type="PANTHER" id="PTHR24369">
    <property type="entry name" value="ANTIGEN BSP, PUTATIVE-RELATED"/>
    <property type="match status" value="1"/>
</dbReference>
<dbReference type="Pfam" id="PF13855">
    <property type="entry name" value="LRR_8"/>
    <property type="match status" value="2"/>
</dbReference>
<dbReference type="InterPro" id="IPR032675">
    <property type="entry name" value="LRR_dom_sf"/>
</dbReference>
<feature type="chain" id="PRO_5035912712" description="LRRNT domain-containing protein" evidence="4">
    <location>
        <begin position="21"/>
        <end position="384"/>
    </location>
</feature>
<dbReference type="InterPro" id="IPR000372">
    <property type="entry name" value="LRRNT"/>
</dbReference>
<evidence type="ECO:0000256" key="3">
    <source>
        <dbReference type="ARBA" id="ARBA00022737"/>
    </source>
</evidence>
<keyword evidence="2 4" id="KW-0732">Signal</keyword>
<evidence type="ECO:0000256" key="1">
    <source>
        <dbReference type="ARBA" id="ARBA00022614"/>
    </source>
</evidence>
<dbReference type="InterPro" id="IPR001611">
    <property type="entry name" value="Leu-rich_rpt"/>
</dbReference>
<dbReference type="AlphaFoldDB" id="A0A8S3V3F4"/>
<dbReference type="Gene3D" id="3.80.10.10">
    <property type="entry name" value="Ribonuclease Inhibitor"/>
    <property type="match status" value="3"/>
</dbReference>
<feature type="domain" description="LRRNT" evidence="5">
    <location>
        <begin position="21"/>
        <end position="57"/>
    </location>
</feature>
<accession>A0A8S3V3F4</accession>
<organism evidence="6 7">
    <name type="scientific">Mytilus edulis</name>
    <name type="common">Blue mussel</name>
    <dbReference type="NCBI Taxonomy" id="6550"/>
    <lineage>
        <taxon>Eukaryota</taxon>
        <taxon>Metazoa</taxon>
        <taxon>Spiralia</taxon>
        <taxon>Lophotrochozoa</taxon>
        <taxon>Mollusca</taxon>
        <taxon>Bivalvia</taxon>
        <taxon>Autobranchia</taxon>
        <taxon>Pteriomorphia</taxon>
        <taxon>Mytilida</taxon>
        <taxon>Mytiloidea</taxon>
        <taxon>Mytilidae</taxon>
        <taxon>Mytilinae</taxon>
        <taxon>Mytilus</taxon>
    </lineage>
</organism>
<dbReference type="SMART" id="SM00369">
    <property type="entry name" value="LRR_TYP"/>
    <property type="match status" value="8"/>
</dbReference>
<dbReference type="GO" id="GO:0005886">
    <property type="term" value="C:plasma membrane"/>
    <property type="evidence" value="ECO:0007669"/>
    <property type="project" value="TreeGrafter"/>
</dbReference>
<name>A0A8S3V3F4_MYTED</name>
<evidence type="ECO:0000256" key="4">
    <source>
        <dbReference type="SAM" id="SignalP"/>
    </source>
</evidence>
<evidence type="ECO:0000256" key="2">
    <source>
        <dbReference type="ARBA" id="ARBA00022729"/>
    </source>
</evidence>
<dbReference type="Proteomes" id="UP000683360">
    <property type="component" value="Unassembled WGS sequence"/>
</dbReference>
<dbReference type="PROSITE" id="PS51450">
    <property type="entry name" value="LRR"/>
    <property type="match status" value="4"/>
</dbReference>
<dbReference type="SMART" id="SM00365">
    <property type="entry name" value="LRR_SD22"/>
    <property type="match status" value="5"/>
</dbReference>
<proteinExistence type="predicted"/>
<keyword evidence="1" id="KW-0433">Leucine-rich repeat</keyword>
<evidence type="ECO:0000313" key="6">
    <source>
        <dbReference type="EMBL" id="CAG2250827.1"/>
    </source>
</evidence>
<dbReference type="SUPFAM" id="SSF52058">
    <property type="entry name" value="L domain-like"/>
    <property type="match status" value="1"/>
</dbReference>
<comment type="caution">
    <text evidence="6">The sequence shown here is derived from an EMBL/GenBank/DDBJ whole genome shotgun (WGS) entry which is preliminary data.</text>
</comment>
<feature type="signal peptide" evidence="4">
    <location>
        <begin position="1"/>
        <end position="20"/>
    </location>
</feature>
<dbReference type="SMART" id="SM00013">
    <property type="entry name" value="LRRNT"/>
    <property type="match status" value="1"/>
</dbReference>
<dbReference type="PANTHER" id="PTHR24369:SF210">
    <property type="entry name" value="CHAOPTIN-RELATED"/>
    <property type="match status" value="1"/>
</dbReference>
<protein>
    <recommendedName>
        <fullName evidence="5">LRRNT domain-containing protein</fullName>
    </recommendedName>
</protein>
<reference evidence="6" key="1">
    <citation type="submission" date="2021-03" db="EMBL/GenBank/DDBJ databases">
        <authorList>
            <person name="Bekaert M."/>
        </authorList>
    </citation>
    <scope>NUCLEOTIDE SEQUENCE</scope>
</reference>
<dbReference type="OrthoDB" id="6099413at2759"/>
<keyword evidence="7" id="KW-1185">Reference proteome</keyword>